<keyword evidence="12" id="KW-1185">Reference proteome</keyword>
<dbReference type="InterPro" id="IPR049962">
    <property type="entry name" value="THUMP_ThiI"/>
</dbReference>
<accession>A0ABV7J659</accession>
<dbReference type="PANTHER" id="PTHR43209:SF1">
    <property type="entry name" value="TRNA SULFURTRANSFERASE"/>
    <property type="match status" value="1"/>
</dbReference>
<dbReference type="EC" id="2.8.1.4" evidence="9"/>
<keyword evidence="8 9" id="KW-0784">Thiamine biosynthesis</keyword>
<dbReference type="Gene3D" id="3.40.50.620">
    <property type="entry name" value="HUPs"/>
    <property type="match status" value="1"/>
</dbReference>
<keyword evidence="6 9" id="KW-0067">ATP-binding</keyword>
<evidence type="ECO:0000256" key="5">
    <source>
        <dbReference type="ARBA" id="ARBA00022741"/>
    </source>
</evidence>
<reference evidence="12" key="1">
    <citation type="journal article" date="2019" name="Int. J. Syst. Evol. Microbiol.">
        <title>The Global Catalogue of Microorganisms (GCM) 10K type strain sequencing project: providing services to taxonomists for standard genome sequencing and annotation.</title>
        <authorList>
            <consortium name="The Broad Institute Genomics Platform"/>
            <consortium name="The Broad Institute Genome Sequencing Center for Infectious Disease"/>
            <person name="Wu L."/>
            <person name="Ma J."/>
        </authorList>
    </citation>
    <scope>NUCLEOTIDE SEQUENCE [LARGE SCALE GENOMIC DNA]</scope>
    <source>
        <strain evidence="12">KCTC 42953</strain>
    </source>
</reference>
<evidence type="ECO:0000256" key="3">
    <source>
        <dbReference type="ARBA" id="ARBA00022555"/>
    </source>
</evidence>
<evidence type="ECO:0000259" key="10">
    <source>
        <dbReference type="PROSITE" id="PS51165"/>
    </source>
</evidence>
<dbReference type="SUPFAM" id="SSF52402">
    <property type="entry name" value="Adenine nucleotide alpha hydrolases-like"/>
    <property type="match status" value="1"/>
</dbReference>
<dbReference type="Pfam" id="PF02926">
    <property type="entry name" value="THUMP"/>
    <property type="match status" value="1"/>
</dbReference>
<name>A0ABV7J659_9GAMM</name>
<dbReference type="PANTHER" id="PTHR43209">
    <property type="entry name" value="TRNA SULFURTRANSFERASE"/>
    <property type="match status" value="1"/>
</dbReference>
<evidence type="ECO:0000256" key="2">
    <source>
        <dbReference type="ARBA" id="ARBA00022490"/>
    </source>
</evidence>
<protein>
    <recommendedName>
        <fullName evidence="9">Probable tRNA sulfurtransferase</fullName>
        <ecNumber evidence="9">2.8.1.4</ecNumber>
    </recommendedName>
    <alternativeName>
        <fullName evidence="9">Sulfur carrier protein ThiS sulfurtransferase</fullName>
    </alternativeName>
    <alternativeName>
        <fullName evidence="9">Thiamine biosynthesis protein ThiI</fullName>
    </alternativeName>
    <alternativeName>
        <fullName evidence="9">tRNA 4-thiouridine synthase</fullName>
    </alternativeName>
</protein>
<dbReference type="RefSeq" id="WP_077410502.1">
    <property type="nucleotide sequence ID" value="NZ_JBHRTS010000002.1"/>
</dbReference>
<feature type="domain" description="THUMP" evidence="10">
    <location>
        <begin position="63"/>
        <end position="178"/>
    </location>
</feature>
<dbReference type="InterPro" id="IPR054173">
    <property type="entry name" value="ThiI_fer"/>
</dbReference>
<keyword evidence="5 9" id="KW-0547">Nucleotide-binding</keyword>
<gene>
    <name evidence="9 11" type="primary">thiI</name>
    <name evidence="11" type="ORF">ACFODZ_04895</name>
</gene>
<feature type="binding site" evidence="9">
    <location>
        <position position="309"/>
    </location>
    <ligand>
        <name>ATP</name>
        <dbReference type="ChEBI" id="CHEBI:30616"/>
    </ligand>
</feature>
<dbReference type="Proteomes" id="UP001595533">
    <property type="component" value="Unassembled WGS sequence"/>
</dbReference>
<feature type="binding site" evidence="9">
    <location>
        <position position="300"/>
    </location>
    <ligand>
        <name>ATP</name>
        <dbReference type="ChEBI" id="CHEBI:30616"/>
    </ligand>
</feature>
<dbReference type="InterPro" id="IPR003720">
    <property type="entry name" value="tRNA_STrfase"/>
</dbReference>
<evidence type="ECO:0000256" key="8">
    <source>
        <dbReference type="ARBA" id="ARBA00022977"/>
    </source>
</evidence>
<evidence type="ECO:0000256" key="1">
    <source>
        <dbReference type="ARBA" id="ARBA00004496"/>
    </source>
</evidence>
<dbReference type="InterPro" id="IPR020536">
    <property type="entry name" value="ThiI_AANH"/>
</dbReference>
<feature type="binding site" evidence="9">
    <location>
        <begin position="196"/>
        <end position="197"/>
    </location>
    <ligand>
        <name>ATP</name>
        <dbReference type="ChEBI" id="CHEBI:30616"/>
    </ligand>
</feature>
<dbReference type="InterPro" id="IPR014729">
    <property type="entry name" value="Rossmann-like_a/b/a_fold"/>
</dbReference>
<keyword evidence="7 9" id="KW-0694">RNA-binding</keyword>
<evidence type="ECO:0000256" key="7">
    <source>
        <dbReference type="ARBA" id="ARBA00022884"/>
    </source>
</evidence>
<dbReference type="InterPro" id="IPR049961">
    <property type="entry name" value="ThiI_N"/>
</dbReference>
<comment type="caution">
    <text evidence="11">The sequence shown here is derived from an EMBL/GenBank/DDBJ whole genome shotgun (WGS) entry which is preliminary data.</text>
</comment>
<keyword evidence="4 9" id="KW-0808">Transferase</keyword>
<dbReference type="HAMAP" id="MF_00021">
    <property type="entry name" value="ThiI"/>
    <property type="match status" value="1"/>
</dbReference>
<feature type="binding site" evidence="9">
    <location>
        <begin position="221"/>
        <end position="222"/>
    </location>
    <ligand>
        <name>ATP</name>
        <dbReference type="ChEBI" id="CHEBI:30616"/>
    </ligand>
</feature>
<keyword evidence="2 9" id="KW-0963">Cytoplasm</keyword>
<dbReference type="PROSITE" id="PS51165">
    <property type="entry name" value="THUMP"/>
    <property type="match status" value="1"/>
</dbReference>
<evidence type="ECO:0000256" key="6">
    <source>
        <dbReference type="ARBA" id="ARBA00022840"/>
    </source>
</evidence>
<dbReference type="SUPFAM" id="SSF143437">
    <property type="entry name" value="THUMP domain-like"/>
    <property type="match status" value="1"/>
</dbReference>
<proteinExistence type="inferred from homology"/>
<organism evidence="11 12">
    <name type="scientific">Marinicella sediminis</name>
    <dbReference type="NCBI Taxonomy" id="1792834"/>
    <lineage>
        <taxon>Bacteria</taxon>
        <taxon>Pseudomonadati</taxon>
        <taxon>Pseudomonadota</taxon>
        <taxon>Gammaproteobacteria</taxon>
        <taxon>Lysobacterales</taxon>
        <taxon>Marinicellaceae</taxon>
        <taxon>Marinicella</taxon>
    </lineage>
</organism>
<dbReference type="Pfam" id="PF02568">
    <property type="entry name" value="ThiI"/>
    <property type="match status" value="1"/>
</dbReference>
<dbReference type="GO" id="GO:0140741">
    <property type="term" value="F:tRNA-uracil-4 sulfurtransferase activity"/>
    <property type="evidence" value="ECO:0007669"/>
    <property type="project" value="UniProtKB-EC"/>
</dbReference>
<keyword evidence="3 9" id="KW-0820">tRNA-binding</keyword>
<comment type="subcellular location">
    <subcellularLocation>
        <location evidence="1 9">Cytoplasm</location>
    </subcellularLocation>
</comment>
<dbReference type="CDD" id="cd11716">
    <property type="entry name" value="THUMP_ThiI"/>
    <property type="match status" value="1"/>
</dbReference>
<dbReference type="InterPro" id="IPR050102">
    <property type="entry name" value="tRNA_sulfurtransferase_ThiI"/>
</dbReference>
<sequence length="414" mass="47238">MKYRIIVHYAELALKGKNRKDFVKRLRKNIRRKVVSLGHDWEVKSIHDRLFVEVGTAPAEVAEQAVESLSGIPGIAWLSHVHWFDEQKYRFLRAQPDMQPIHDIISELAQKTYQPGKTFALDVKRSDKNFRINSNDLTIQLAQTIADNSNWRDVDINHADQYFYVNISSRGTAVHTNKIHGTGGLPVSSTGRVLTLLSGGFDSPVAAWLMANRGCNVDFIHFSASHHNLKDLEAYKITRIVRQLSTVLGRTRLYVVPYTHFDMALMEHGLAYDLILFRRFMARVADAVMQRIEAKALVTGDNLGQVASQTLENIDSMNRAIQTPILRPLITYNKEQIIEHSNRLGLFDMCCEPYKDCCALISKNPRTKSKASLLEKLEENHLPDYDEIMNDTLAEMTEVVYNFGELEHIKATNE</sequence>
<evidence type="ECO:0000313" key="12">
    <source>
        <dbReference type="Proteomes" id="UP001595533"/>
    </source>
</evidence>
<dbReference type="NCBIfam" id="TIGR00342">
    <property type="entry name" value="tRNA uracil 4-sulfurtransferase ThiI"/>
    <property type="match status" value="1"/>
</dbReference>
<comment type="catalytic activity">
    <reaction evidence="9">
        <text>[ThiS sulfur-carrier protein]-C-terminal Gly-Gly-AMP + S-sulfanyl-L-cysteinyl-[cysteine desulfurase] + AH2 = [ThiS sulfur-carrier protein]-C-terminal-Gly-aminoethanethioate + L-cysteinyl-[cysteine desulfurase] + A + AMP + 2 H(+)</text>
        <dbReference type="Rhea" id="RHEA:43340"/>
        <dbReference type="Rhea" id="RHEA-COMP:12157"/>
        <dbReference type="Rhea" id="RHEA-COMP:12158"/>
        <dbReference type="Rhea" id="RHEA-COMP:12910"/>
        <dbReference type="Rhea" id="RHEA-COMP:19908"/>
        <dbReference type="ChEBI" id="CHEBI:13193"/>
        <dbReference type="ChEBI" id="CHEBI:15378"/>
        <dbReference type="ChEBI" id="CHEBI:17499"/>
        <dbReference type="ChEBI" id="CHEBI:29950"/>
        <dbReference type="ChEBI" id="CHEBI:61963"/>
        <dbReference type="ChEBI" id="CHEBI:90618"/>
        <dbReference type="ChEBI" id="CHEBI:232372"/>
        <dbReference type="ChEBI" id="CHEBI:456215"/>
    </reaction>
</comment>
<dbReference type="Gene3D" id="3.30.2130.30">
    <property type="match status" value="1"/>
</dbReference>
<evidence type="ECO:0000313" key="11">
    <source>
        <dbReference type="EMBL" id="MFC3193579.1"/>
    </source>
</evidence>
<feature type="binding site" evidence="9">
    <location>
        <position position="278"/>
    </location>
    <ligand>
        <name>ATP</name>
        <dbReference type="ChEBI" id="CHEBI:30616"/>
    </ligand>
</feature>
<comment type="catalytic activity">
    <reaction evidence="9">
        <text>[ThiI sulfur-carrier protein]-S-sulfanyl-L-cysteine + a uridine in tRNA + 2 reduced [2Fe-2S]-[ferredoxin] + ATP + H(+) = [ThiI sulfur-carrier protein]-L-cysteine + a 4-thiouridine in tRNA + 2 oxidized [2Fe-2S]-[ferredoxin] + AMP + diphosphate</text>
        <dbReference type="Rhea" id="RHEA:24176"/>
        <dbReference type="Rhea" id="RHEA-COMP:10000"/>
        <dbReference type="Rhea" id="RHEA-COMP:10001"/>
        <dbReference type="Rhea" id="RHEA-COMP:13337"/>
        <dbReference type="Rhea" id="RHEA-COMP:13338"/>
        <dbReference type="Rhea" id="RHEA-COMP:13339"/>
        <dbReference type="Rhea" id="RHEA-COMP:13340"/>
        <dbReference type="ChEBI" id="CHEBI:15378"/>
        <dbReference type="ChEBI" id="CHEBI:29950"/>
        <dbReference type="ChEBI" id="CHEBI:30616"/>
        <dbReference type="ChEBI" id="CHEBI:33019"/>
        <dbReference type="ChEBI" id="CHEBI:33737"/>
        <dbReference type="ChEBI" id="CHEBI:33738"/>
        <dbReference type="ChEBI" id="CHEBI:61963"/>
        <dbReference type="ChEBI" id="CHEBI:65315"/>
        <dbReference type="ChEBI" id="CHEBI:136798"/>
        <dbReference type="ChEBI" id="CHEBI:456215"/>
        <dbReference type="EC" id="2.8.1.4"/>
    </reaction>
</comment>
<dbReference type="InterPro" id="IPR004114">
    <property type="entry name" value="THUMP_dom"/>
</dbReference>
<dbReference type="EMBL" id="JBHRTS010000002">
    <property type="protein sequence ID" value="MFC3193579.1"/>
    <property type="molecule type" value="Genomic_DNA"/>
</dbReference>
<evidence type="ECO:0000256" key="9">
    <source>
        <dbReference type="HAMAP-Rule" id="MF_00021"/>
    </source>
</evidence>
<comment type="similarity">
    <text evidence="9">Belongs to the ThiI family.</text>
</comment>
<comment type="pathway">
    <text evidence="9">Cofactor biosynthesis; thiamine diphosphate biosynthesis.</text>
</comment>
<comment type="function">
    <text evidence="9">Catalyzes the ATP-dependent transfer of a sulfur to tRNA to produce 4-thiouridine in position 8 of tRNAs, which functions as a near-UV photosensor. Also catalyzes the transfer of sulfur to the sulfur carrier protein ThiS, forming ThiS-thiocarboxylate. This is a step in the synthesis of thiazole, in the thiamine biosynthesis pathway. The sulfur is donated as persulfide by IscS.</text>
</comment>
<evidence type="ECO:0000256" key="4">
    <source>
        <dbReference type="ARBA" id="ARBA00022679"/>
    </source>
</evidence>
<dbReference type="Pfam" id="PF22025">
    <property type="entry name" value="ThiI_fer"/>
    <property type="match status" value="1"/>
</dbReference>